<feature type="region of interest" description="Disordered" evidence="1">
    <location>
        <begin position="413"/>
        <end position="468"/>
    </location>
</feature>
<dbReference type="Pfam" id="PF17921">
    <property type="entry name" value="Integrase_H2C2"/>
    <property type="match status" value="1"/>
</dbReference>
<proteinExistence type="predicted"/>
<reference evidence="3" key="2">
    <citation type="journal article" date="2023" name="Science">
        <title>Genomic signatures of disease resistance in endangered staghorn corals.</title>
        <authorList>
            <person name="Vollmer S.V."/>
            <person name="Selwyn J.D."/>
            <person name="Despard B.A."/>
            <person name="Roesel C.L."/>
        </authorList>
    </citation>
    <scope>NUCLEOTIDE SEQUENCE</scope>
    <source>
        <strain evidence="3">K2</strain>
    </source>
</reference>
<comment type="caution">
    <text evidence="3">The sequence shown here is derived from an EMBL/GenBank/DDBJ whole genome shotgun (WGS) entry which is preliminary data.</text>
</comment>
<dbReference type="EMBL" id="JARQWQ010000079">
    <property type="protein sequence ID" value="KAK2553256.1"/>
    <property type="molecule type" value="Genomic_DNA"/>
</dbReference>
<dbReference type="InterPro" id="IPR050951">
    <property type="entry name" value="Retrovirus_Pol_polyprotein"/>
</dbReference>
<dbReference type="FunFam" id="1.10.340.70:FF:000003">
    <property type="entry name" value="Protein CBG25708"/>
    <property type="match status" value="1"/>
</dbReference>
<dbReference type="Proteomes" id="UP001249851">
    <property type="component" value="Unassembled WGS sequence"/>
</dbReference>
<evidence type="ECO:0000256" key="1">
    <source>
        <dbReference type="SAM" id="MobiDB-lite"/>
    </source>
</evidence>
<accession>A0AAD9Q224</accession>
<reference evidence="3" key="1">
    <citation type="journal article" date="2023" name="G3 (Bethesda)">
        <title>Whole genome assembly and annotation of the endangered Caribbean coral Acropora cervicornis.</title>
        <authorList>
            <person name="Selwyn J.D."/>
            <person name="Vollmer S.V."/>
        </authorList>
    </citation>
    <scope>NUCLEOTIDE SEQUENCE</scope>
    <source>
        <strain evidence="3">K2</strain>
    </source>
</reference>
<feature type="compositionally biased region" description="Basic residues" evidence="1">
    <location>
        <begin position="458"/>
        <end position="468"/>
    </location>
</feature>
<protein>
    <recommendedName>
        <fullName evidence="2">Integrase zinc-binding domain-containing protein</fullName>
    </recommendedName>
</protein>
<gene>
    <name evidence="3" type="ORF">P5673_025457</name>
</gene>
<sequence>MQLKQEAPNAKIKPTKKTLVSYSQHRITPMGYVTLPVRFKDRRLNENFYVIHSKQKPILSGKVCQALNLVQRVHNIRADADLKELLDQHPDLQIEYLPGKKQILADTLSRASLNEEPLEEDEIQVNMLERISISEPKYAELQQNTGNELHELYNPHSIRQYWNTRDELAALDGVIYRGMRIVVPPSMRPAILELIHGTHAGIVKCKQRAREALYWPGMSAQIEEKVKDCTMCHDYAPAQQKESLIPSPVPDLPWEVAASDILTFEGEQYLVLVDYYSKYIEEKALLEYRATPIPGIDLSPSQLSMGRRLRTTLPIARGLLEPEAYNMHDIKARMKYSKEQQKYYYDRQCTKELLPLRPGDHVRVKPEPGSKDWRAATVVQSHAGFWKRHANSIPEPEPDPENAHVVPTLQVSTHMKRTAQDHHPDPPAAQENLTQGVIPSFGAADTKDSAQYTTRSGRQVKKPVKLDR</sequence>
<dbReference type="PANTHER" id="PTHR37984:SF8">
    <property type="entry name" value="CCHC-TYPE DOMAIN-CONTAINING PROTEIN"/>
    <property type="match status" value="1"/>
</dbReference>
<name>A0AAD9Q224_ACRCE</name>
<evidence type="ECO:0000313" key="4">
    <source>
        <dbReference type="Proteomes" id="UP001249851"/>
    </source>
</evidence>
<dbReference type="AlphaFoldDB" id="A0AAD9Q224"/>
<evidence type="ECO:0000259" key="2">
    <source>
        <dbReference type="Pfam" id="PF17921"/>
    </source>
</evidence>
<feature type="domain" description="Integrase zinc-binding" evidence="2">
    <location>
        <begin position="183"/>
        <end position="234"/>
    </location>
</feature>
<dbReference type="PANTHER" id="PTHR37984">
    <property type="entry name" value="PROTEIN CBG26694"/>
    <property type="match status" value="1"/>
</dbReference>
<keyword evidence="4" id="KW-1185">Reference proteome</keyword>
<dbReference type="Gene3D" id="1.10.340.70">
    <property type="match status" value="1"/>
</dbReference>
<organism evidence="3 4">
    <name type="scientific">Acropora cervicornis</name>
    <name type="common">Staghorn coral</name>
    <dbReference type="NCBI Taxonomy" id="6130"/>
    <lineage>
        <taxon>Eukaryota</taxon>
        <taxon>Metazoa</taxon>
        <taxon>Cnidaria</taxon>
        <taxon>Anthozoa</taxon>
        <taxon>Hexacorallia</taxon>
        <taxon>Scleractinia</taxon>
        <taxon>Astrocoeniina</taxon>
        <taxon>Acroporidae</taxon>
        <taxon>Acropora</taxon>
    </lineage>
</organism>
<dbReference type="InterPro" id="IPR041588">
    <property type="entry name" value="Integrase_H2C2"/>
</dbReference>
<evidence type="ECO:0000313" key="3">
    <source>
        <dbReference type="EMBL" id="KAK2553256.1"/>
    </source>
</evidence>